<dbReference type="AlphaFoldDB" id="A0A1I2NJG3"/>
<dbReference type="InterPro" id="IPR025935">
    <property type="entry name" value="AbiH"/>
</dbReference>
<keyword evidence="1" id="KW-0175">Coiled coil</keyword>
<gene>
    <name evidence="2" type="ORF">SAMN04488033_12238</name>
</gene>
<name>A0A1I2NJG3_9FLAO</name>
<evidence type="ECO:0000313" key="3">
    <source>
        <dbReference type="Proteomes" id="UP000199116"/>
    </source>
</evidence>
<accession>A0A1I2NJG3</accession>
<dbReference type="Proteomes" id="UP000199116">
    <property type="component" value="Unassembled WGS sequence"/>
</dbReference>
<dbReference type="Pfam" id="PF14253">
    <property type="entry name" value="AbiH"/>
    <property type="match status" value="1"/>
</dbReference>
<evidence type="ECO:0000256" key="1">
    <source>
        <dbReference type="SAM" id="Coils"/>
    </source>
</evidence>
<evidence type="ECO:0000313" key="2">
    <source>
        <dbReference type="EMBL" id="SFG03768.1"/>
    </source>
</evidence>
<protein>
    <submittedName>
        <fullName evidence="2">Bacteriophage abortive infection AbiH</fullName>
    </submittedName>
</protein>
<dbReference type="EMBL" id="FOOH01000022">
    <property type="protein sequence ID" value="SFG03768.1"/>
    <property type="molecule type" value="Genomic_DNA"/>
</dbReference>
<reference evidence="3" key="1">
    <citation type="submission" date="2016-10" db="EMBL/GenBank/DDBJ databases">
        <authorList>
            <person name="Varghese N."/>
            <person name="Submissions S."/>
        </authorList>
    </citation>
    <scope>NUCLEOTIDE SEQUENCE [LARGE SCALE GENOMIC DNA]</scope>
    <source>
        <strain evidence="3">DSM 23515</strain>
    </source>
</reference>
<feature type="coiled-coil region" evidence="1">
    <location>
        <begin position="131"/>
        <end position="165"/>
    </location>
</feature>
<keyword evidence="3" id="KW-1185">Reference proteome</keyword>
<dbReference type="RefSeq" id="WP_093305730.1">
    <property type="nucleotide sequence ID" value="NZ_FOOH01000022.1"/>
</dbReference>
<organism evidence="2 3">
    <name type="scientific">Salegentibacter agarivorans</name>
    <dbReference type="NCBI Taxonomy" id="345907"/>
    <lineage>
        <taxon>Bacteria</taxon>
        <taxon>Pseudomonadati</taxon>
        <taxon>Bacteroidota</taxon>
        <taxon>Flavobacteriia</taxon>
        <taxon>Flavobacteriales</taxon>
        <taxon>Flavobacteriaceae</taxon>
        <taxon>Salegentibacter</taxon>
    </lineage>
</organism>
<sequence length="381" mass="45344">MKKEATKFNRLVLVGNGFDLALGLNTGYNDFVLWLLKKYFFLTLNNSEVVTRDRRSFNGGYLNNDTFEIGIRQNYSNVSYEVEISKIESIKDIKHLWERYDIEYKIKSKFLNLIIKHSDDLGWVDIESLFYLELKNCINNKQEDINRLNHELDFLSKELELHLYEVDDLPDGWQKFGATVCSQLSREIGKDELEDESLLSEDKLPDILYFLNFNYTKSLFNLTRDIRTWNHLKEINPEWNPIHGQIRNKNAPIVFGFGDESDKDYQRIENLNKNTFFEHIKSFKYSQTKNYQHLIKFLDSANFQVFIYGHSCGLSDRTMLKEIFEHKNCKSIKIFYYKRPDGSDDFLEKTMEISRHFSDKALMRRKVVNKELCHPIPQNYF</sequence>
<proteinExistence type="predicted"/>